<name>A0ABW9XFQ8_9SPHN</name>
<evidence type="ECO:0000313" key="2">
    <source>
        <dbReference type="Proteomes" id="UP000753724"/>
    </source>
</evidence>
<reference evidence="2" key="1">
    <citation type="submission" date="2020-01" db="EMBL/GenBank/DDBJ databases">
        <title>Sphingomonas sp. strain CSW-10.</title>
        <authorList>
            <person name="Chen W.-M."/>
        </authorList>
    </citation>
    <scope>NUCLEOTIDE SEQUENCE [LARGE SCALE GENOMIC DNA]</scope>
    <source>
        <strain evidence="2">FSY-8</strain>
    </source>
</reference>
<protein>
    <submittedName>
        <fullName evidence="1">Uncharacterized protein</fullName>
    </submittedName>
</protein>
<dbReference type="Proteomes" id="UP000753724">
    <property type="component" value="Unassembled WGS sequence"/>
</dbReference>
<dbReference type="EMBL" id="JAAAPO010000005">
    <property type="protein sequence ID" value="NBC37372.1"/>
    <property type="molecule type" value="Genomic_DNA"/>
</dbReference>
<sequence length="125" mass="12802">MILGAQYDIAVNRWSPATLAIAFTGFDFTGAAAALHVRAYKDAGGDPLLSLSVGDGIAISVASVDGLSTSTLTLTFAEADIEALPFTAPRGGDLVLAYDLVITGGGVGKVRWLEGKFTVRAGVTV</sequence>
<proteinExistence type="predicted"/>
<comment type="caution">
    <text evidence="1">The sequence shown here is derived from an EMBL/GenBank/DDBJ whole genome shotgun (WGS) entry which is preliminary data.</text>
</comment>
<accession>A0ABW9XFQ8</accession>
<dbReference type="RefSeq" id="WP_161719392.1">
    <property type="nucleotide sequence ID" value="NZ_JAAAPO010000005.1"/>
</dbReference>
<gene>
    <name evidence="1" type="ORF">GTZ99_12505</name>
</gene>
<keyword evidence="2" id="KW-1185">Reference proteome</keyword>
<evidence type="ECO:0000313" key="1">
    <source>
        <dbReference type="EMBL" id="NBC37372.1"/>
    </source>
</evidence>
<organism evidence="1 2">
    <name type="scientific">Novosphingobium ovatum</name>
    <dbReference type="NCBI Taxonomy" id="1908523"/>
    <lineage>
        <taxon>Bacteria</taxon>
        <taxon>Pseudomonadati</taxon>
        <taxon>Pseudomonadota</taxon>
        <taxon>Alphaproteobacteria</taxon>
        <taxon>Sphingomonadales</taxon>
        <taxon>Sphingomonadaceae</taxon>
        <taxon>Novosphingobium</taxon>
    </lineage>
</organism>